<sequence>MKIAVLGAGFTGLTAALRLLQTGQEVTVFEKESEVGGLAAGFKDLSWQWTLEKAYHHWFTNDASVLNLAKELNHPVAIKRPRTDVYVNGKAVPFDSPSTIISFPYFSLTDKLRTGLGALFLKLLPNQKLLEGQKALPWIRKVMGAKSTKLIWDPLFDGKFGKFKEEIALTWFWARIKKRTPSLSYPEGGFQTFLEKLADEISKLGGDIKLRTKVSAISHQSSARYAARRVVRLQLKTKDKKQITQNFDKAIVTLPSPIFAKIASGLPKDYIKRISSIPHLHTLNLILILKKPFLNGTYWLNITDQSFPFLVLAEHTNFMDPQHYGGQHILYIGNYLPPDHPYLKMTAEELLKVFDPYLSQINKNYKLSILNCKLFIAPFAQPVVTTDYPKLIPQFQTPLKDVYLANLDMVYPWDRGTNYAIEMGEKIAKLIVSR</sequence>
<dbReference type="PRINTS" id="PR00419">
    <property type="entry name" value="ADXRDTASE"/>
</dbReference>
<comment type="caution">
    <text evidence="2">The sequence shown here is derived from an EMBL/GenBank/DDBJ whole genome shotgun (WGS) entry which is preliminary data.</text>
</comment>
<dbReference type="PANTHER" id="PTHR42923:SF46">
    <property type="entry name" value="AMINE OXIDASE"/>
    <property type="match status" value="1"/>
</dbReference>
<evidence type="ECO:0000313" key="2">
    <source>
        <dbReference type="EMBL" id="KKR82032.1"/>
    </source>
</evidence>
<organism evidence="2 3">
    <name type="scientific">Candidatus Daviesbacteria bacterium GW2011_GWA2_40_9</name>
    <dbReference type="NCBI Taxonomy" id="1618424"/>
    <lineage>
        <taxon>Bacteria</taxon>
        <taxon>Candidatus Daviesiibacteriota</taxon>
    </lineage>
</organism>
<dbReference type="PATRIC" id="fig|1618424.3.peg.1100"/>
<dbReference type="EMBL" id="LCAB01000019">
    <property type="protein sequence ID" value="KKR82032.1"/>
    <property type="molecule type" value="Genomic_DNA"/>
</dbReference>
<dbReference type="AlphaFoldDB" id="A0A0G0X343"/>
<dbReference type="InterPro" id="IPR050464">
    <property type="entry name" value="Zeta_carotene_desat/Oxidored"/>
</dbReference>
<accession>A0A0G0X343</accession>
<protein>
    <recommendedName>
        <fullName evidence="1">Amine oxidase domain-containing protein</fullName>
    </recommendedName>
</protein>
<dbReference type="InterPro" id="IPR036188">
    <property type="entry name" value="FAD/NAD-bd_sf"/>
</dbReference>
<evidence type="ECO:0000259" key="1">
    <source>
        <dbReference type="Pfam" id="PF01593"/>
    </source>
</evidence>
<dbReference type="PANTHER" id="PTHR42923">
    <property type="entry name" value="PROTOPORPHYRINOGEN OXIDASE"/>
    <property type="match status" value="1"/>
</dbReference>
<proteinExistence type="predicted"/>
<dbReference type="SUPFAM" id="SSF51905">
    <property type="entry name" value="FAD/NAD(P)-binding domain"/>
    <property type="match status" value="1"/>
</dbReference>
<dbReference type="Pfam" id="PF01593">
    <property type="entry name" value="Amino_oxidase"/>
    <property type="match status" value="1"/>
</dbReference>
<gene>
    <name evidence="2" type="ORF">UU29_C0019G0006</name>
</gene>
<reference evidence="2 3" key="1">
    <citation type="journal article" date="2015" name="Nature">
        <title>rRNA introns, odd ribosomes, and small enigmatic genomes across a large radiation of phyla.</title>
        <authorList>
            <person name="Brown C.T."/>
            <person name="Hug L.A."/>
            <person name="Thomas B.C."/>
            <person name="Sharon I."/>
            <person name="Castelle C.J."/>
            <person name="Singh A."/>
            <person name="Wilkins M.J."/>
            <person name="Williams K.H."/>
            <person name="Banfield J.F."/>
        </authorList>
    </citation>
    <scope>NUCLEOTIDE SEQUENCE [LARGE SCALE GENOMIC DNA]</scope>
</reference>
<dbReference type="GO" id="GO:0016491">
    <property type="term" value="F:oxidoreductase activity"/>
    <property type="evidence" value="ECO:0007669"/>
    <property type="project" value="InterPro"/>
</dbReference>
<dbReference type="InterPro" id="IPR002937">
    <property type="entry name" value="Amino_oxidase"/>
</dbReference>
<feature type="domain" description="Amine oxidase" evidence="1">
    <location>
        <begin position="10"/>
        <end position="363"/>
    </location>
</feature>
<dbReference type="Proteomes" id="UP000034601">
    <property type="component" value="Unassembled WGS sequence"/>
</dbReference>
<evidence type="ECO:0000313" key="3">
    <source>
        <dbReference type="Proteomes" id="UP000034601"/>
    </source>
</evidence>
<name>A0A0G0X343_9BACT</name>
<dbReference type="Gene3D" id="3.50.50.60">
    <property type="entry name" value="FAD/NAD(P)-binding domain"/>
    <property type="match status" value="1"/>
</dbReference>
<dbReference type="NCBIfam" id="NF005560">
    <property type="entry name" value="PRK07233.1"/>
    <property type="match status" value="1"/>
</dbReference>